<evidence type="ECO:0000256" key="1">
    <source>
        <dbReference type="ARBA" id="ARBA00004651"/>
    </source>
</evidence>
<evidence type="ECO:0000256" key="8">
    <source>
        <dbReference type="SAM" id="MobiDB-lite"/>
    </source>
</evidence>
<evidence type="ECO:0000256" key="3">
    <source>
        <dbReference type="ARBA" id="ARBA00022475"/>
    </source>
</evidence>
<dbReference type="AlphaFoldDB" id="V8G8Z7"/>
<feature type="region of interest" description="Disordered" evidence="8">
    <location>
        <begin position="208"/>
        <end position="227"/>
    </location>
</feature>
<evidence type="ECO:0000256" key="5">
    <source>
        <dbReference type="ARBA" id="ARBA00022989"/>
    </source>
</evidence>
<evidence type="ECO:0000256" key="6">
    <source>
        <dbReference type="ARBA" id="ARBA00023136"/>
    </source>
</evidence>
<keyword evidence="4 7" id="KW-0812">Transmembrane</keyword>
<evidence type="ECO:0000313" key="11">
    <source>
        <dbReference type="Proteomes" id="UP000018766"/>
    </source>
</evidence>
<protein>
    <submittedName>
        <fullName evidence="10">Membrane protein</fullName>
    </submittedName>
</protein>
<dbReference type="PANTHER" id="PTHR30353">
    <property type="entry name" value="INNER MEMBRANE PROTEIN DEDA-RELATED"/>
    <property type="match status" value="1"/>
</dbReference>
<evidence type="ECO:0000259" key="9">
    <source>
        <dbReference type="Pfam" id="PF09335"/>
    </source>
</evidence>
<evidence type="ECO:0000256" key="4">
    <source>
        <dbReference type="ARBA" id="ARBA00022692"/>
    </source>
</evidence>
<dbReference type="InterPro" id="IPR032816">
    <property type="entry name" value="VTT_dom"/>
</dbReference>
<evidence type="ECO:0000256" key="2">
    <source>
        <dbReference type="ARBA" id="ARBA00010792"/>
    </source>
</evidence>
<feature type="transmembrane region" description="Helical" evidence="7">
    <location>
        <begin position="145"/>
        <end position="163"/>
    </location>
</feature>
<comment type="caution">
    <text evidence="10">The sequence shown here is derived from an EMBL/GenBank/DDBJ whole genome shotgun (WGS) entry which is preliminary data.</text>
</comment>
<dbReference type="EMBL" id="AYSV01000066">
    <property type="protein sequence ID" value="ETD72438.1"/>
    <property type="molecule type" value="Genomic_DNA"/>
</dbReference>
<feature type="transmembrane region" description="Helical" evidence="7">
    <location>
        <begin position="60"/>
        <end position="81"/>
    </location>
</feature>
<feature type="domain" description="VTT" evidence="9">
    <location>
        <begin position="39"/>
        <end position="162"/>
    </location>
</feature>
<keyword evidence="6 7" id="KW-0472">Membrane</keyword>
<accession>V8G8Z7</accession>
<proteinExistence type="inferred from homology"/>
<evidence type="ECO:0000313" key="10">
    <source>
        <dbReference type="EMBL" id="ETD72438.1"/>
    </source>
</evidence>
<dbReference type="Proteomes" id="UP000018766">
    <property type="component" value="Unassembled WGS sequence"/>
</dbReference>
<keyword evidence="3 7" id="KW-1003">Cell membrane</keyword>
<name>V8G8Z7_9BURK</name>
<keyword evidence="11" id="KW-1185">Reference proteome</keyword>
<dbReference type="Pfam" id="PF09335">
    <property type="entry name" value="VTT_dom"/>
    <property type="match status" value="1"/>
</dbReference>
<dbReference type="OrthoDB" id="9780918at2"/>
<evidence type="ECO:0000256" key="7">
    <source>
        <dbReference type="RuleBase" id="RU367016"/>
    </source>
</evidence>
<dbReference type="RefSeq" id="WP_023950159.1">
    <property type="nucleotide sequence ID" value="NZ_AYSV01000066.1"/>
</dbReference>
<reference evidence="10 11" key="1">
    <citation type="submission" date="2013-11" db="EMBL/GenBank/DDBJ databases">
        <title>Genomic analysis of Pelistega sp. HM-7.</title>
        <authorList>
            <person name="Kumbhare S.V."/>
            <person name="Shetty S.A."/>
            <person name="Sharma O."/>
            <person name="Dhotre D.P."/>
        </authorList>
    </citation>
    <scope>NUCLEOTIDE SEQUENCE [LARGE SCALE GENOMIC DNA]</scope>
    <source>
        <strain evidence="10 11">HM-7</strain>
    </source>
</reference>
<gene>
    <name evidence="10" type="ORF">V757_04255</name>
</gene>
<feature type="transmembrane region" description="Helical" evidence="7">
    <location>
        <begin position="32"/>
        <end position="54"/>
    </location>
</feature>
<dbReference type="InterPro" id="IPR032818">
    <property type="entry name" value="DedA-like"/>
</dbReference>
<keyword evidence="5 7" id="KW-1133">Transmembrane helix</keyword>
<dbReference type="PANTHER" id="PTHR30353:SF15">
    <property type="entry name" value="INNER MEMBRANE PROTEIN YABI"/>
    <property type="match status" value="1"/>
</dbReference>
<sequence length="227" mass="25521">MQEYIDLLNQFIANNQEWAGPITGLLCFGESLIIIGLMIPATAILIFTGALIGVGTLDSWPILIWGFIGSIIGDTVSYYIGRSLGWEITRKPVFLKHRGFFIHSRLFFKKYGTLSVFFGRFMGPVRSTMPTVAGIMNLEPFRFQLANFLSALVWLPVMLAPGFFSAKGTQAIAEKSHSSFSEIFTIFSVISGIGLVIYLFWPHKTPEKKNKRHRHNTAIKQKDSHES</sequence>
<comment type="similarity">
    <text evidence="2 7">Belongs to the DedA family.</text>
</comment>
<organism evidence="10 11">
    <name type="scientific">Pelistega indica</name>
    <dbReference type="NCBI Taxonomy" id="1414851"/>
    <lineage>
        <taxon>Bacteria</taxon>
        <taxon>Pseudomonadati</taxon>
        <taxon>Pseudomonadota</taxon>
        <taxon>Betaproteobacteria</taxon>
        <taxon>Burkholderiales</taxon>
        <taxon>Alcaligenaceae</taxon>
        <taxon>Pelistega</taxon>
    </lineage>
</organism>
<feature type="transmembrane region" description="Helical" evidence="7">
    <location>
        <begin position="183"/>
        <end position="201"/>
    </location>
</feature>
<comment type="subcellular location">
    <subcellularLocation>
        <location evidence="1 7">Cell membrane</location>
        <topology evidence="1 7">Multi-pass membrane protein</topology>
    </subcellularLocation>
</comment>
<dbReference type="GO" id="GO:0005886">
    <property type="term" value="C:plasma membrane"/>
    <property type="evidence" value="ECO:0007669"/>
    <property type="project" value="UniProtKB-SubCell"/>
</dbReference>